<evidence type="ECO:0000256" key="5">
    <source>
        <dbReference type="ARBA" id="ARBA00023040"/>
    </source>
</evidence>
<evidence type="ECO:0000256" key="9">
    <source>
        <dbReference type="SAM" id="Phobius"/>
    </source>
</evidence>
<proteinExistence type="predicted"/>
<dbReference type="Gene3D" id="1.20.1070.10">
    <property type="entry name" value="Rhodopsin 7-helix transmembrane proteins"/>
    <property type="match status" value="1"/>
</dbReference>
<organism evidence="13">
    <name type="scientific">Anisakis simplex</name>
    <name type="common">Herring worm</name>
    <dbReference type="NCBI Taxonomy" id="6269"/>
    <lineage>
        <taxon>Eukaryota</taxon>
        <taxon>Metazoa</taxon>
        <taxon>Ecdysozoa</taxon>
        <taxon>Nematoda</taxon>
        <taxon>Chromadorea</taxon>
        <taxon>Rhabditida</taxon>
        <taxon>Spirurina</taxon>
        <taxon>Ascaridomorpha</taxon>
        <taxon>Ascaridoidea</taxon>
        <taxon>Anisakidae</taxon>
        <taxon>Anisakis</taxon>
        <taxon>Anisakis simplex complex</taxon>
    </lineage>
</organism>
<dbReference type="Proteomes" id="UP000267096">
    <property type="component" value="Unassembled WGS sequence"/>
</dbReference>
<evidence type="ECO:0000313" key="13">
    <source>
        <dbReference type="WBParaSite" id="ASIM_0001416301-mRNA-1"/>
    </source>
</evidence>
<dbReference type="PANTHER" id="PTHR24247">
    <property type="entry name" value="5-HYDROXYTRYPTAMINE RECEPTOR"/>
    <property type="match status" value="1"/>
</dbReference>
<dbReference type="PROSITE" id="PS50262">
    <property type="entry name" value="G_PROTEIN_RECEP_F1_2"/>
    <property type="match status" value="1"/>
</dbReference>
<evidence type="ECO:0000256" key="6">
    <source>
        <dbReference type="ARBA" id="ARBA00023136"/>
    </source>
</evidence>
<protein>
    <submittedName>
        <fullName evidence="13">G_PROTEIN_RECEP_F1_2 domain-containing protein</fullName>
    </submittedName>
</protein>
<dbReference type="InterPro" id="IPR000276">
    <property type="entry name" value="GPCR_Rhodpsn"/>
</dbReference>
<dbReference type="PRINTS" id="PR00237">
    <property type="entry name" value="GPCRRHODOPSN"/>
</dbReference>
<evidence type="ECO:0000256" key="8">
    <source>
        <dbReference type="ARBA" id="ARBA00023224"/>
    </source>
</evidence>
<dbReference type="InterPro" id="IPR017452">
    <property type="entry name" value="GPCR_Rhodpsn_7TM"/>
</dbReference>
<evidence type="ECO:0000256" key="7">
    <source>
        <dbReference type="ARBA" id="ARBA00023170"/>
    </source>
</evidence>
<evidence type="ECO:0000256" key="4">
    <source>
        <dbReference type="ARBA" id="ARBA00022989"/>
    </source>
</evidence>
<feature type="transmembrane region" description="Helical" evidence="9">
    <location>
        <begin position="115"/>
        <end position="132"/>
    </location>
</feature>
<reference evidence="11 12" key="2">
    <citation type="submission" date="2018-11" db="EMBL/GenBank/DDBJ databases">
        <authorList>
            <consortium name="Pathogen Informatics"/>
        </authorList>
    </citation>
    <scope>NUCLEOTIDE SEQUENCE [LARGE SCALE GENOMIC DNA]</scope>
</reference>
<dbReference type="SUPFAM" id="SSF81321">
    <property type="entry name" value="Family A G protein-coupled receptor-like"/>
    <property type="match status" value="1"/>
</dbReference>
<reference evidence="13" key="1">
    <citation type="submission" date="2017-02" db="UniProtKB">
        <authorList>
            <consortium name="WormBaseParasite"/>
        </authorList>
    </citation>
    <scope>IDENTIFICATION</scope>
</reference>
<evidence type="ECO:0000313" key="11">
    <source>
        <dbReference type="EMBL" id="VDK50099.1"/>
    </source>
</evidence>
<keyword evidence="5" id="KW-0297">G-protein coupled receptor</keyword>
<dbReference type="GO" id="GO:0005886">
    <property type="term" value="C:plasma membrane"/>
    <property type="evidence" value="ECO:0007669"/>
    <property type="project" value="UniProtKB-SubCell"/>
</dbReference>
<keyword evidence="6 9" id="KW-0472">Membrane</keyword>
<evidence type="ECO:0000256" key="1">
    <source>
        <dbReference type="ARBA" id="ARBA00004651"/>
    </source>
</evidence>
<sequence>MSDYLGDENEDIIVELVKAATTTTIASSLPLSTPPSSAHLITNSDSLASHILETVSSSSASLSTVTGLIIDSDLSLGSILLAIIMGALSIITVVGNLAVLFSYYIDKNIRQPSNYFIFSLAVSDLMFCIVIDPI</sequence>
<comment type="subcellular location">
    <subcellularLocation>
        <location evidence="1">Cell membrane</location>
        <topology evidence="1">Multi-pass membrane protein</topology>
    </subcellularLocation>
</comment>
<dbReference type="EMBL" id="UYRR01031439">
    <property type="protein sequence ID" value="VDK50099.1"/>
    <property type="molecule type" value="Genomic_DNA"/>
</dbReference>
<keyword evidence="4 9" id="KW-1133">Transmembrane helix</keyword>
<keyword evidence="3 9" id="KW-0812">Transmembrane</keyword>
<keyword evidence="12" id="KW-1185">Reference proteome</keyword>
<evidence type="ECO:0000313" key="12">
    <source>
        <dbReference type="Proteomes" id="UP000267096"/>
    </source>
</evidence>
<feature type="domain" description="G-protein coupled receptors family 1 profile" evidence="10">
    <location>
        <begin position="95"/>
        <end position="134"/>
    </location>
</feature>
<dbReference type="GO" id="GO:0045202">
    <property type="term" value="C:synapse"/>
    <property type="evidence" value="ECO:0007669"/>
    <property type="project" value="TreeGrafter"/>
</dbReference>
<dbReference type="GO" id="GO:0030425">
    <property type="term" value="C:dendrite"/>
    <property type="evidence" value="ECO:0007669"/>
    <property type="project" value="TreeGrafter"/>
</dbReference>
<dbReference type="Pfam" id="PF00001">
    <property type="entry name" value="7tm_1"/>
    <property type="match status" value="1"/>
</dbReference>
<gene>
    <name evidence="11" type="ORF">ASIM_LOCUS13591</name>
</gene>
<keyword evidence="7" id="KW-0675">Receptor</keyword>
<evidence type="ECO:0000259" key="10">
    <source>
        <dbReference type="PROSITE" id="PS50262"/>
    </source>
</evidence>
<dbReference type="AlphaFoldDB" id="A0A0M3K039"/>
<keyword evidence="2" id="KW-1003">Cell membrane</keyword>
<name>A0A0M3K039_ANISI</name>
<dbReference type="GO" id="GO:0016907">
    <property type="term" value="F:G protein-coupled acetylcholine receptor activity"/>
    <property type="evidence" value="ECO:0007669"/>
    <property type="project" value="TreeGrafter"/>
</dbReference>
<evidence type="ECO:0000256" key="3">
    <source>
        <dbReference type="ARBA" id="ARBA00022692"/>
    </source>
</evidence>
<keyword evidence="8" id="KW-0807">Transducer</keyword>
<feature type="transmembrane region" description="Helical" evidence="9">
    <location>
        <begin position="79"/>
        <end position="103"/>
    </location>
</feature>
<dbReference type="OrthoDB" id="10071887at2759"/>
<dbReference type="GO" id="GO:0007187">
    <property type="term" value="P:G protein-coupled receptor signaling pathway, coupled to cyclic nucleotide second messenger"/>
    <property type="evidence" value="ECO:0007669"/>
    <property type="project" value="TreeGrafter"/>
</dbReference>
<dbReference type="PANTHER" id="PTHR24247:SF191">
    <property type="entry name" value="MUSCARINIC ACETYLCHOLINE RECEPTOR, B-TYPE, ISOFORM A"/>
    <property type="match status" value="1"/>
</dbReference>
<dbReference type="WBParaSite" id="ASIM_0001416301-mRNA-1">
    <property type="protein sequence ID" value="ASIM_0001416301-mRNA-1"/>
    <property type="gene ID" value="ASIM_0001416301"/>
</dbReference>
<accession>A0A0M3K039</accession>
<evidence type="ECO:0000256" key="2">
    <source>
        <dbReference type="ARBA" id="ARBA00022475"/>
    </source>
</evidence>
<dbReference type="GO" id="GO:0007197">
    <property type="term" value="P:adenylate cyclase-inhibiting G protein-coupled acetylcholine receptor signaling pathway"/>
    <property type="evidence" value="ECO:0007669"/>
    <property type="project" value="TreeGrafter"/>
</dbReference>
<dbReference type="GO" id="GO:0004993">
    <property type="term" value="F:G protein-coupled serotonin receptor activity"/>
    <property type="evidence" value="ECO:0007669"/>
    <property type="project" value="TreeGrafter"/>
</dbReference>